<gene>
    <name evidence="2" type="ORF">KTU01_13330</name>
</gene>
<dbReference type="InterPro" id="IPR041657">
    <property type="entry name" value="HTH_17"/>
</dbReference>
<comment type="caution">
    <text evidence="2">The sequence shown here is derived from an EMBL/GenBank/DDBJ whole genome shotgun (WGS) entry which is preliminary data.</text>
</comment>
<dbReference type="SUPFAM" id="SSF46955">
    <property type="entry name" value="Putative DNA-binding domain"/>
    <property type="match status" value="1"/>
</dbReference>
<dbReference type="Proteomes" id="UP000321103">
    <property type="component" value="Unassembled WGS sequence"/>
</dbReference>
<dbReference type="STRING" id="388357.GCA_001580365_01510"/>
<dbReference type="Pfam" id="PF12728">
    <property type="entry name" value="HTH_17"/>
    <property type="match status" value="1"/>
</dbReference>
<dbReference type="InterPro" id="IPR009061">
    <property type="entry name" value="DNA-bd_dom_put_sf"/>
</dbReference>
<keyword evidence="3" id="KW-1185">Reference proteome</keyword>
<dbReference type="RefSeq" id="WP_084271503.1">
    <property type="nucleotide sequence ID" value="NZ_BJZS01000033.1"/>
</dbReference>
<dbReference type="EMBL" id="BJZS01000033">
    <property type="protein sequence ID" value="GEO95210.1"/>
    <property type="molecule type" value="Genomic_DNA"/>
</dbReference>
<organism evidence="2 3">
    <name type="scientific">Kocuria turfanensis</name>
    <dbReference type="NCBI Taxonomy" id="388357"/>
    <lineage>
        <taxon>Bacteria</taxon>
        <taxon>Bacillati</taxon>
        <taxon>Actinomycetota</taxon>
        <taxon>Actinomycetes</taxon>
        <taxon>Micrococcales</taxon>
        <taxon>Micrococcaceae</taxon>
        <taxon>Kocuria</taxon>
    </lineage>
</organism>
<proteinExistence type="predicted"/>
<dbReference type="AlphaFoldDB" id="A0A512IBX8"/>
<evidence type="ECO:0000313" key="3">
    <source>
        <dbReference type="Proteomes" id="UP000321103"/>
    </source>
</evidence>
<sequence length="67" mass="7557">MPDHHLTPNPNRLLGMADLADYLGVPLQTVRRWRVTGYGPTGFTVGRHVKYRPADVEKWLDSQVNAA</sequence>
<name>A0A512IBX8_9MICC</name>
<dbReference type="InterPro" id="IPR036388">
    <property type="entry name" value="WH-like_DNA-bd_sf"/>
</dbReference>
<protein>
    <recommendedName>
        <fullName evidence="1">Helix-turn-helix domain-containing protein</fullName>
    </recommendedName>
</protein>
<evidence type="ECO:0000313" key="2">
    <source>
        <dbReference type="EMBL" id="GEO95210.1"/>
    </source>
</evidence>
<feature type="domain" description="Helix-turn-helix" evidence="1">
    <location>
        <begin position="13"/>
        <end position="63"/>
    </location>
</feature>
<evidence type="ECO:0000259" key="1">
    <source>
        <dbReference type="Pfam" id="PF12728"/>
    </source>
</evidence>
<reference evidence="2 3" key="1">
    <citation type="submission" date="2019-07" db="EMBL/GenBank/DDBJ databases">
        <title>Whole genome shotgun sequence of Kocuria turfanensis NBRC 107627.</title>
        <authorList>
            <person name="Hosoyama A."/>
            <person name="Uohara A."/>
            <person name="Ohji S."/>
            <person name="Ichikawa N."/>
        </authorList>
    </citation>
    <scope>NUCLEOTIDE SEQUENCE [LARGE SCALE GENOMIC DNA]</scope>
    <source>
        <strain evidence="2 3">NBRC 107627</strain>
    </source>
</reference>
<dbReference type="Gene3D" id="1.10.10.10">
    <property type="entry name" value="Winged helix-like DNA-binding domain superfamily/Winged helix DNA-binding domain"/>
    <property type="match status" value="1"/>
</dbReference>
<accession>A0A512IBX8</accession>